<evidence type="ECO:0000256" key="4">
    <source>
        <dbReference type="ARBA" id="ARBA00022477"/>
    </source>
</evidence>
<evidence type="ECO:0000256" key="8">
    <source>
        <dbReference type="ARBA" id="ARBA00022772"/>
    </source>
</evidence>
<reference evidence="16" key="1">
    <citation type="submission" date="2021-01" db="EMBL/GenBank/DDBJ databases">
        <authorList>
            <person name="Zahm M."/>
            <person name="Roques C."/>
            <person name="Cabau C."/>
            <person name="Klopp C."/>
            <person name="Donnadieu C."/>
            <person name="Jouanno E."/>
            <person name="Lampietro C."/>
            <person name="Louis A."/>
            <person name="Herpin A."/>
            <person name="Echchiki A."/>
            <person name="Berthelot C."/>
            <person name="Parey E."/>
            <person name="Roest-Crollius H."/>
            <person name="Braasch I."/>
            <person name="Postlethwait J."/>
            <person name="Bobe J."/>
            <person name="Montfort J."/>
            <person name="Bouchez O."/>
            <person name="Begum T."/>
            <person name="Mejri S."/>
            <person name="Adams A."/>
            <person name="Chen W.-J."/>
            <person name="Guiguen Y."/>
        </authorList>
    </citation>
    <scope>NUCLEOTIDE SEQUENCE</scope>
    <source>
        <tissue evidence="16">Blood</tissue>
    </source>
</reference>
<keyword evidence="15" id="KW-0732">Signal</keyword>
<dbReference type="InterPro" id="IPR001695">
    <property type="entry name" value="Lysyl_oxidase"/>
</dbReference>
<dbReference type="EMBL" id="JAERUA010000004">
    <property type="protein sequence ID" value="KAI1900245.1"/>
    <property type="molecule type" value="Genomic_DNA"/>
</dbReference>
<keyword evidence="9 13" id="KW-0560">Oxidoreductase</keyword>
<dbReference type="GO" id="GO:0005615">
    <property type="term" value="C:extracellular space"/>
    <property type="evidence" value="ECO:0007669"/>
    <property type="project" value="UniProtKB-UniRule"/>
</dbReference>
<dbReference type="PROSITE" id="PS00926">
    <property type="entry name" value="LYSYL_OXIDASE"/>
    <property type="match status" value="1"/>
</dbReference>
<evidence type="ECO:0000256" key="14">
    <source>
        <dbReference type="SAM" id="MobiDB-lite"/>
    </source>
</evidence>
<evidence type="ECO:0000256" key="1">
    <source>
        <dbReference type="ARBA" id="ARBA00001935"/>
    </source>
</evidence>
<dbReference type="Proteomes" id="UP000829720">
    <property type="component" value="Unassembled WGS sequence"/>
</dbReference>
<evidence type="ECO:0000256" key="7">
    <source>
        <dbReference type="ARBA" id="ARBA00022723"/>
    </source>
</evidence>
<feature type="compositionally biased region" description="Polar residues" evidence="14">
    <location>
        <begin position="95"/>
        <end position="106"/>
    </location>
</feature>
<dbReference type="PRINTS" id="PR00074">
    <property type="entry name" value="LYSYLOXIDASE"/>
</dbReference>
<comment type="caution">
    <text evidence="16">The sequence shown here is derived from an EMBL/GenBank/DDBJ whole genome shotgun (WGS) entry which is preliminary data.</text>
</comment>
<feature type="region of interest" description="Disordered" evidence="14">
    <location>
        <begin position="85"/>
        <end position="160"/>
    </location>
</feature>
<evidence type="ECO:0000313" key="16">
    <source>
        <dbReference type="EMBL" id="KAI1900245.1"/>
    </source>
</evidence>
<keyword evidence="17" id="KW-1185">Reference proteome</keyword>
<dbReference type="PANTHER" id="PTHR45817">
    <property type="entry name" value="LYSYL OXIDASE-LIKE-RELATED"/>
    <property type="match status" value="1"/>
</dbReference>
<keyword evidence="10 13" id="KW-0186">Copper</keyword>
<name>A0A8T3E110_9TELE</name>
<keyword evidence="6" id="KW-0765">Sulfation</keyword>
<feature type="signal peptide" evidence="15">
    <location>
        <begin position="1"/>
        <end position="28"/>
    </location>
</feature>
<dbReference type="AlphaFoldDB" id="A0A8T3E110"/>
<evidence type="ECO:0000256" key="3">
    <source>
        <dbReference type="ARBA" id="ARBA00007492"/>
    </source>
</evidence>
<keyword evidence="4 13" id="KW-0886">LTQ</keyword>
<evidence type="ECO:0000256" key="15">
    <source>
        <dbReference type="SAM" id="SignalP"/>
    </source>
</evidence>
<keyword evidence="11" id="KW-1015">Disulfide bond</keyword>
<accession>A0A8T3E110</accession>
<comment type="function">
    <text evidence="13">Mediates the post-translational oxidative deamination of lysine residues on target proteins leading to the formation of deaminated lysine (allysine).</text>
</comment>
<dbReference type="GO" id="GO:0005507">
    <property type="term" value="F:copper ion binding"/>
    <property type="evidence" value="ECO:0007669"/>
    <property type="project" value="UniProtKB-UniRule"/>
</dbReference>
<evidence type="ECO:0000256" key="12">
    <source>
        <dbReference type="ARBA" id="ARBA00047861"/>
    </source>
</evidence>
<comment type="similarity">
    <text evidence="3 13">Belongs to the lysyl oxidase family.</text>
</comment>
<feature type="chain" id="PRO_5035827653" description="Lysyl oxidase homolog" evidence="15">
    <location>
        <begin position="29"/>
        <end position="416"/>
    </location>
</feature>
<evidence type="ECO:0000256" key="11">
    <source>
        <dbReference type="ARBA" id="ARBA00023157"/>
    </source>
</evidence>
<dbReference type="OrthoDB" id="547291at2759"/>
<dbReference type="PANTHER" id="PTHR45817:SF6">
    <property type="entry name" value="PROTEIN-LYSINE 6-OXIDASE"/>
    <property type="match status" value="1"/>
</dbReference>
<dbReference type="GO" id="GO:0030199">
    <property type="term" value="P:collagen fibril organization"/>
    <property type="evidence" value="ECO:0007669"/>
    <property type="project" value="TreeGrafter"/>
</dbReference>
<evidence type="ECO:0000313" key="17">
    <source>
        <dbReference type="Proteomes" id="UP000829720"/>
    </source>
</evidence>
<dbReference type="EC" id="1.4.3.13" evidence="13"/>
<sequence>MRPHVFDAIVYLCTHLCFLSCILQTVYTQETRPGNSRQAGGARHRIQWQHNGQVFSLLSHGAEYQPPRQRGTGSAQARPIVITSNNNETAEESNPSGAQRPVQTFRDSPRRPGARTHSAALRWAGAGGTRPQDPASRTEAASDTADDKPLGTNTPPLSNLRREDVMVGDDPYNPYKSTDDNNPYYNYYDTYERPRQRGRHRPGYGTRYYQHGLPDLVPDAYYIQASTYVQRVPMYNLRCAAEENCLASSAHHVRDYDTRMLLRFPQRVKNQGTADFLPSRPRYAWEWHSCHQHYHSMDEFSHYDLLEASSQRRVAEGHKASFCLEDTSCDYGHYRRFACTSHTQGLSPGCYDTYNADIDCQWIDITDVKPGNYILKISVNPSYQVPESDFTNNVVRCDLRYTGQYAYASGCHISSY</sequence>
<evidence type="ECO:0000256" key="6">
    <source>
        <dbReference type="ARBA" id="ARBA00022641"/>
    </source>
</evidence>
<evidence type="ECO:0000256" key="2">
    <source>
        <dbReference type="ARBA" id="ARBA00004239"/>
    </source>
</evidence>
<feature type="compositionally biased region" description="Low complexity" evidence="14">
    <location>
        <begin position="85"/>
        <end position="94"/>
    </location>
</feature>
<organism evidence="16 17">
    <name type="scientific">Albula goreensis</name>
    <dbReference type="NCBI Taxonomy" id="1534307"/>
    <lineage>
        <taxon>Eukaryota</taxon>
        <taxon>Metazoa</taxon>
        <taxon>Chordata</taxon>
        <taxon>Craniata</taxon>
        <taxon>Vertebrata</taxon>
        <taxon>Euteleostomi</taxon>
        <taxon>Actinopterygii</taxon>
        <taxon>Neopterygii</taxon>
        <taxon>Teleostei</taxon>
        <taxon>Albuliformes</taxon>
        <taxon>Albulidae</taxon>
        <taxon>Albula</taxon>
    </lineage>
</organism>
<gene>
    <name evidence="16" type="ORF">AGOR_G00048010</name>
</gene>
<keyword evidence="5 13" id="KW-0964">Secreted</keyword>
<comment type="PTM">
    <text evidence="13">The lysine tyrosylquinone cross-link (LTQ) is generated by condensation of the epsilon-amino group of a lysine with a topaquinone produced by oxidation of tyrosine.</text>
</comment>
<comment type="catalytic activity">
    <reaction evidence="12 13">
        <text>L-lysyl-[protein] + O2 + H2O = (S)-2-amino-6-oxohexanoyl-[protein] + H2O2 + NH4(+)</text>
        <dbReference type="Rhea" id="RHEA:24544"/>
        <dbReference type="Rhea" id="RHEA-COMP:9752"/>
        <dbReference type="Rhea" id="RHEA-COMP:12448"/>
        <dbReference type="ChEBI" id="CHEBI:15377"/>
        <dbReference type="ChEBI" id="CHEBI:15379"/>
        <dbReference type="ChEBI" id="CHEBI:16240"/>
        <dbReference type="ChEBI" id="CHEBI:28938"/>
        <dbReference type="ChEBI" id="CHEBI:29969"/>
        <dbReference type="ChEBI" id="CHEBI:131803"/>
        <dbReference type="EC" id="1.4.3.13"/>
    </reaction>
</comment>
<dbReference type="GO" id="GO:0004720">
    <property type="term" value="F:protein-lysine 6-oxidase activity"/>
    <property type="evidence" value="ECO:0007669"/>
    <property type="project" value="UniProtKB-UniRule"/>
</dbReference>
<evidence type="ECO:0000256" key="13">
    <source>
        <dbReference type="RuleBase" id="RU367046"/>
    </source>
</evidence>
<proteinExistence type="inferred from homology"/>
<evidence type="ECO:0000256" key="5">
    <source>
        <dbReference type="ARBA" id="ARBA00022525"/>
    </source>
</evidence>
<evidence type="ECO:0000256" key="10">
    <source>
        <dbReference type="ARBA" id="ARBA00023008"/>
    </source>
</evidence>
<dbReference type="Pfam" id="PF01186">
    <property type="entry name" value="Lysyl_oxidase"/>
    <property type="match status" value="1"/>
</dbReference>
<protein>
    <recommendedName>
        <fullName evidence="13">Lysyl oxidase homolog</fullName>
        <ecNumber evidence="13">1.4.3.13</ecNumber>
    </recommendedName>
</protein>
<comment type="subcellular location">
    <subcellularLocation>
        <location evidence="2 13">Secreted</location>
        <location evidence="2 13">Extracellular space</location>
    </subcellularLocation>
</comment>
<evidence type="ECO:0000256" key="9">
    <source>
        <dbReference type="ARBA" id="ARBA00023002"/>
    </source>
</evidence>
<dbReference type="InterPro" id="IPR019828">
    <property type="entry name" value="Lysyl_oxidase_CS"/>
</dbReference>
<keyword evidence="7 13" id="KW-0479">Metal-binding</keyword>
<comment type="cofactor">
    <cofactor evidence="1 13">
        <name>Cu cation</name>
        <dbReference type="ChEBI" id="CHEBI:23378"/>
    </cofactor>
</comment>
<dbReference type="InterPro" id="IPR050912">
    <property type="entry name" value="LOX-like_protein"/>
</dbReference>
<keyword evidence="8 13" id="KW-0801">TPQ</keyword>